<gene>
    <name evidence="2" type="ORF">B296_00031527</name>
</gene>
<evidence type="ECO:0000256" key="1">
    <source>
        <dbReference type="SAM" id="SignalP"/>
    </source>
</evidence>
<dbReference type="Proteomes" id="UP000287651">
    <property type="component" value="Unassembled WGS sequence"/>
</dbReference>
<comment type="caution">
    <text evidence="2">The sequence shown here is derived from an EMBL/GenBank/DDBJ whole genome shotgun (WGS) entry which is preliminary data.</text>
</comment>
<sequence>MACDGAVSVACSLLFLSAFCCSFLFLATPGDAIPFPFRAYPSPISSRELHLDPCFASLCCRSYLICLSARRISPGEERAMRDVVKSLGVARLNGFFS</sequence>
<name>A0A426ZA57_ENSVE</name>
<proteinExistence type="predicted"/>
<feature type="chain" id="PRO_5019034391" description="Secreted protein" evidence="1">
    <location>
        <begin position="33"/>
        <end position="97"/>
    </location>
</feature>
<dbReference type="AlphaFoldDB" id="A0A426ZA57"/>
<evidence type="ECO:0000313" key="2">
    <source>
        <dbReference type="EMBL" id="RRT60880.1"/>
    </source>
</evidence>
<accession>A0A426ZA57</accession>
<protein>
    <recommendedName>
        <fullName evidence="4">Secreted protein</fullName>
    </recommendedName>
</protein>
<keyword evidence="1" id="KW-0732">Signal</keyword>
<evidence type="ECO:0000313" key="3">
    <source>
        <dbReference type="Proteomes" id="UP000287651"/>
    </source>
</evidence>
<reference evidence="2 3" key="1">
    <citation type="journal article" date="2014" name="Agronomy (Basel)">
        <title>A Draft Genome Sequence for Ensete ventricosum, the Drought-Tolerant Tree Against Hunger.</title>
        <authorList>
            <person name="Harrison J."/>
            <person name="Moore K.A."/>
            <person name="Paszkiewicz K."/>
            <person name="Jones T."/>
            <person name="Grant M."/>
            <person name="Ambacheew D."/>
            <person name="Muzemil S."/>
            <person name="Studholme D.J."/>
        </authorList>
    </citation>
    <scope>NUCLEOTIDE SEQUENCE [LARGE SCALE GENOMIC DNA]</scope>
</reference>
<feature type="signal peptide" evidence="1">
    <location>
        <begin position="1"/>
        <end position="32"/>
    </location>
</feature>
<organism evidence="2 3">
    <name type="scientific">Ensete ventricosum</name>
    <name type="common">Abyssinian banana</name>
    <name type="synonym">Musa ensete</name>
    <dbReference type="NCBI Taxonomy" id="4639"/>
    <lineage>
        <taxon>Eukaryota</taxon>
        <taxon>Viridiplantae</taxon>
        <taxon>Streptophyta</taxon>
        <taxon>Embryophyta</taxon>
        <taxon>Tracheophyta</taxon>
        <taxon>Spermatophyta</taxon>
        <taxon>Magnoliopsida</taxon>
        <taxon>Liliopsida</taxon>
        <taxon>Zingiberales</taxon>
        <taxon>Musaceae</taxon>
        <taxon>Ensete</taxon>
    </lineage>
</organism>
<evidence type="ECO:0008006" key="4">
    <source>
        <dbReference type="Google" id="ProtNLM"/>
    </source>
</evidence>
<dbReference type="EMBL" id="AMZH03007613">
    <property type="protein sequence ID" value="RRT60880.1"/>
    <property type="molecule type" value="Genomic_DNA"/>
</dbReference>